<keyword evidence="8 14" id="KW-0963">Cytoplasm</keyword>
<dbReference type="GO" id="GO:0032299">
    <property type="term" value="C:ribonuclease H2 complex"/>
    <property type="evidence" value="ECO:0007669"/>
    <property type="project" value="TreeGrafter"/>
</dbReference>
<dbReference type="NCBIfam" id="NF000595">
    <property type="entry name" value="PRK00015.1-3"/>
    <property type="match status" value="1"/>
</dbReference>
<comment type="cofactor">
    <cofactor evidence="2">
        <name>Mg(2+)</name>
        <dbReference type="ChEBI" id="CHEBI:18420"/>
    </cofactor>
</comment>
<evidence type="ECO:0000256" key="12">
    <source>
        <dbReference type="ARBA" id="ARBA00022801"/>
    </source>
</evidence>
<dbReference type="CDD" id="cd07182">
    <property type="entry name" value="RNase_HII_bacteria_HII_like"/>
    <property type="match status" value="1"/>
</dbReference>
<dbReference type="PANTHER" id="PTHR10954">
    <property type="entry name" value="RIBONUCLEASE H2 SUBUNIT A"/>
    <property type="match status" value="1"/>
</dbReference>
<feature type="binding site" evidence="14 15">
    <location>
        <position position="85"/>
    </location>
    <ligand>
        <name>a divalent metal cation</name>
        <dbReference type="ChEBI" id="CHEBI:60240"/>
    </ligand>
</feature>
<evidence type="ECO:0000256" key="5">
    <source>
        <dbReference type="ARBA" id="ARBA00007383"/>
    </source>
</evidence>
<evidence type="ECO:0000256" key="11">
    <source>
        <dbReference type="ARBA" id="ARBA00022759"/>
    </source>
</evidence>
<evidence type="ECO:0000256" key="3">
    <source>
        <dbReference type="ARBA" id="ARBA00004065"/>
    </source>
</evidence>
<proteinExistence type="inferred from homology"/>
<keyword evidence="10 14" id="KW-0479">Metal-binding</keyword>
<dbReference type="Pfam" id="PF01351">
    <property type="entry name" value="RNase_HII"/>
    <property type="match status" value="1"/>
</dbReference>
<evidence type="ECO:0000259" key="17">
    <source>
        <dbReference type="PROSITE" id="PS51975"/>
    </source>
</evidence>
<evidence type="ECO:0000256" key="7">
    <source>
        <dbReference type="ARBA" id="ARBA00019179"/>
    </source>
</evidence>
<keyword evidence="9 14" id="KW-0540">Nuclease</keyword>
<dbReference type="InterPro" id="IPR024567">
    <property type="entry name" value="RNase_HII/HIII_dom"/>
</dbReference>
<dbReference type="EMBL" id="NEMB01000003">
    <property type="protein sequence ID" value="PQQ67666.1"/>
    <property type="molecule type" value="Genomic_DNA"/>
</dbReference>
<dbReference type="GO" id="GO:0005737">
    <property type="term" value="C:cytoplasm"/>
    <property type="evidence" value="ECO:0007669"/>
    <property type="project" value="UniProtKB-SubCell"/>
</dbReference>
<dbReference type="GO" id="GO:0043137">
    <property type="term" value="P:DNA replication, removal of RNA primer"/>
    <property type="evidence" value="ECO:0007669"/>
    <property type="project" value="TreeGrafter"/>
</dbReference>
<protein>
    <recommendedName>
        <fullName evidence="7 14">Ribonuclease HII</fullName>
        <shortName evidence="14">RNase HII</shortName>
        <ecNumber evidence="6 14">3.1.26.4</ecNumber>
    </recommendedName>
</protein>
<keyword evidence="12 14" id="KW-0378">Hydrolase</keyword>
<dbReference type="PANTHER" id="PTHR10954:SF18">
    <property type="entry name" value="RIBONUCLEASE HII"/>
    <property type="match status" value="1"/>
</dbReference>
<feature type="domain" description="RNase H type-2" evidence="17">
    <location>
        <begin position="78"/>
        <end position="261"/>
    </location>
</feature>
<dbReference type="Proteomes" id="UP000239720">
    <property type="component" value="Unassembled WGS sequence"/>
</dbReference>
<evidence type="ECO:0000256" key="14">
    <source>
        <dbReference type="HAMAP-Rule" id="MF_00052"/>
    </source>
</evidence>
<evidence type="ECO:0000256" key="10">
    <source>
        <dbReference type="ARBA" id="ARBA00022723"/>
    </source>
</evidence>
<dbReference type="FunFam" id="3.30.420.10:FF:000006">
    <property type="entry name" value="Ribonuclease HII"/>
    <property type="match status" value="1"/>
</dbReference>
<dbReference type="GO" id="GO:0004523">
    <property type="term" value="F:RNA-DNA hybrid ribonuclease activity"/>
    <property type="evidence" value="ECO:0007669"/>
    <property type="project" value="UniProtKB-UniRule"/>
</dbReference>
<feature type="binding site" evidence="14 15">
    <location>
        <position position="84"/>
    </location>
    <ligand>
        <name>a divalent metal cation</name>
        <dbReference type="ChEBI" id="CHEBI:60240"/>
    </ligand>
</feature>
<evidence type="ECO:0000256" key="1">
    <source>
        <dbReference type="ARBA" id="ARBA00000077"/>
    </source>
</evidence>
<evidence type="ECO:0000256" key="6">
    <source>
        <dbReference type="ARBA" id="ARBA00012180"/>
    </source>
</evidence>
<dbReference type="InterPro" id="IPR022898">
    <property type="entry name" value="RNase_HII"/>
</dbReference>
<feature type="binding site" evidence="14 15">
    <location>
        <position position="176"/>
    </location>
    <ligand>
        <name>a divalent metal cation</name>
        <dbReference type="ChEBI" id="CHEBI:60240"/>
    </ligand>
</feature>
<name>A0A2S8RCZ4_9FIRM</name>
<dbReference type="NCBIfam" id="NF000594">
    <property type="entry name" value="PRK00015.1-1"/>
    <property type="match status" value="1"/>
</dbReference>
<evidence type="ECO:0000313" key="18">
    <source>
        <dbReference type="EMBL" id="PQQ67666.1"/>
    </source>
</evidence>
<dbReference type="EC" id="3.1.26.4" evidence="6 14"/>
<evidence type="ECO:0000256" key="9">
    <source>
        <dbReference type="ARBA" id="ARBA00022722"/>
    </source>
</evidence>
<dbReference type="InterPro" id="IPR001352">
    <property type="entry name" value="RNase_HII/HIII"/>
</dbReference>
<evidence type="ECO:0000256" key="15">
    <source>
        <dbReference type="PROSITE-ProRule" id="PRU01319"/>
    </source>
</evidence>
<dbReference type="Gene3D" id="3.30.420.10">
    <property type="entry name" value="Ribonuclease H-like superfamily/Ribonuclease H"/>
    <property type="match status" value="1"/>
</dbReference>
<comment type="cofactor">
    <cofactor evidence="14 15">
        <name>Mn(2+)</name>
        <dbReference type="ChEBI" id="CHEBI:29035"/>
    </cofactor>
    <cofactor evidence="14 15">
        <name>Mg(2+)</name>
        <dbReference type="ChEBI" id="CHEBI:18420"/>
    </cofactor>
    <text evidence="14 15">Manganese or magnesium. Binds 1 divalent metal ion per monomer in the absence of substrate. May bind a second metal ion after substrate binding.</text>
</comment>
<sequence>MLKRCEMKYTIKAIEESIRGLSLDEALEKLYLLKDECGDKVLKLIEKYEKKKEKERLEMLRYEKMCEYEREAYKKGLSLVAGIDEAGRGPLAGPVVGAAVILPKDIFIKGLNDSKKLSEKKREELFEVIKKEALDIGIGMVDQNEIDKINILNAAKKAMVLAVKNLKVRPDILFVDAEKLEEQEMEQISIVKGDALSISIAAASIIAKVTRDRLMEEMDKKYPQYGFLNHKGYGTKEHINAIKKYGICPIHRISFTKKFIL</sequence>
<dbReference type="PROSITE" id="PS51975">
    <property type="entry name" value="RNASE_H_2"/>
    <property type="match status" value="1"/>
</dbReference>
<dbReference type="InterPro" id="IPR012337">
    <property type="entry name" value="RNaseH-like_sf"/>
</dbReference>
<evidence type="ECO:0000313" key="19">
    <source>
        <dbReference type="Proteomes" id="UP000239720"/>
    </source>
</evidence>
<accession>A0A2S8RCZ4</accession>
<dbReference type="GO" id="GO:0006298">
    <property type="term" value="P:mismatch repair"/>
    <property type="evidence" value="ECO:0007669"/>
    <property type="project" value="TreeGrafter"/>
</dbReference>
<dbReference type="GO" id="GO:0003723">
    <property type="term" value="F:RNA binding"/>
    <property type="evidence" value="ECO:0007669"/>
    <property type="project" value="UniProtKB-UniRule"/>
</dbReference>
<dbReference type="AlphaFoldDB" id="A0A2S8RCZ4"/>
<keyword evidence="13 14" id="KW-0464">Manganese</keyword>
<dbReference type="InterPro" id="IPR036397">
    <property type="entry name" value="RNaseH_sf"/>
</dbReference>
<comment type="subcellular location">
    <subcellularLocation>
        <location evidence="4 14">Cytoplasm</location>
    </subcellularLocation>
</comment>
<keyword evidence="11 14" id="KW-0255">Endonuclease</keyword>
<evidence type="ECO:0000256" key="2">
    <source>
        <dbReference type="ARBA" id="ARBA00001946"/>
    </source>
</evidence>
<comment type="caution">
    <text evidence="18">The sequence shown here is derived from an EMBL/GenBank/DDBJ whole genome shotgun (WGS) entry which is preliminary data.</text>
</comment>
<evidence type="ECO:0000256" key="16">
    <source>
        <dbReference type="RuleBase" id="RU003515"/>
    </source>
</evidence>
<comment type="similarity">
    <text evidence="5 14 16">Belongs to the RNase HII family.</text>
</comment>
<dbReference type="GO" id="GO:0030145">
    <property type="term" value="F:manganese ion binding"/>
    <property type="evidence" value="ECO:0007669"/>
    <property type="project" value="UniProtKB-UniRule"/>
</dbReference>
<evidence type="ECO:0000256" key="8">
    <source>
        <dbReference type="ARBA" id="ARBA00022490"/>
    </source>
</evidence>
<dbReference type="SUPFAM" id="SSF53098">
    <property type="entry name" value="Ribonuclease H-like"/>
    <property type="match status" value="1"/>
</dbReference>
<evidence type="ECO:0000256" key="13">
    <source>
        <dbReference type="ARBA" id="ARBA00023211"/>
    </source>
</evidence>
<evidence type="ECO:0000256" key="4">
    <source>
        <dbReference type="ARBA" id="ARBA00004496"/>
    </source>
</evidence>
<comment type="catalytic activity">
    <reaction evidence="1 14 15 16">
        <text>Endonucleolytic cleavage to 5'-phosphomonoester.</text>
        <dbReference type="EC" id="3.1.26.4"/>
    </reaction>
</comment>
<organism evidence="18 19">
    <name type="scientific">Acetivibrio saccincola</name>
    <dbReference type="NCBI Taxonomy" id="1677857"/>
    <lineage>
        <taxon>Bacteria</taxon>
        <taxon>Bacillati</taxon>
        <taxon>Bacillota</taxon>
        <taxon>Clostridia</taxon>
        <taxon>Eubacteriales</taxon>
        <taxon>Oscillospiraceae</taxon>
        <taxon>Acetivibrio</taxon>
    </lineage>
</organism>
<dbReference type="HAMAP" id="MF_00052_B">
    <property type="entry name" value="RNase_HII_B"/>
    <property type="match status" value="1"/>
</dbReference>
<gene>
    <name evidence="14" type="primary">rnhB</name>
    <name evidence="18" type="ORF">B9R14_13505</name>
</gene>
<reference evidence="18 19" key="1">
    <citation type="journal article" date="2018" name="Syst. Appl. Microbiol.">
        <title>Characterization and high-quality draft genome sequence of Herbivorax saccincola A7, an anaerobic, alkaliphilic, thermophilic, cellulolytic, and xylanolytic bacterium.</title>
        <authorList>
            <person name="Aikawa S."/>
            <person name="Baramee S."/>
            <person name="Sermsathanaswadi J."/>
            <person name="Thianheng P."/>
            <person name="Tachaapaikoon C."/>
            <person name="Shikata A."/>
            <person name="Waeonukul R."/>
            <person name="Pason P."/>
            <person name="Ratanakhanokchai K."/>
            <person name="Kosugi A."/>
        </authorList>
    </citation>
    <scope>NUCLEOTIDE SEQUENCE [LARGE SCALE GENOMIC DNA]</scope>
    <source>
        <strain evidence="18 19">A7</strain>
    </source>
</reference>
<comment type="function">
    <text evidence="3 14 16">Endonuclease that specifically degrades the RNA of RNA-DNA hybrids.</text>
</comment>